<reference evidence="4" key="1">
    <citation type="submission" date="2020-05" db="EMBL/GenBank/DDBJ databases">
        <title>WGS assembly of Panicum virgatum.</title>
        <authorList>
            <person name="Lovell J.T."/>
            <person name="Jenkins J."/>
            <person name="Shu S."/>
            <person name="Juenger T.E."/>
            <person name="Schmutz J."/>
        </authorList>
    </citation>
    <scope>NUCLEOTIDE SEQUENCE</scope>
    <source>
        <strain evidence="4">AP13</strain>
    </source>
</reference>
<dbReference type="InterPro" id="IPR051848">
    <property type="entry name" value="PGIP"/>
</dbReference>
<accession>A0A8T0XX37</accession>
<organism evidence="4 5">
    <name type="scientific">Panicum virgatum</name>
    <name type="common">Blackwell switchgrass</name>
    <dbReference type="NCBI Taxonomy" id="38727"/>
    <lineage>
        <taxon>Eukaryota</taxon>
        <taxon>Viridiplantae</taxon>
        <taxon>Streptophyta</taxon>
        <taxon>Embryophyta</taxon>
        <taxon>Tracheophyta</taxon>
        <taxon>Spermatophyta</taxon>
        <taxon>Magnoliopsida</taxon>
        <taxon>Liliopsida</taxon>
        <taxon>Poales</taxon>
        <taxon>Poaceae</taxon>
        <taxon>PACMAD clade</taxon>
        <taxon>Panicoideae</taxon>
        <taxon>Panicodae</taxon>
        <taxon>Paniceae</taxon>
        <taxon>Panicinae</taxon>
        <taxon>Panicum</taxon>
        <taxon>Panicum sect. Hiantes</taxon>
    </lineage>
</organism>
<dbReference type="Pfam" id="PF12799">
    <property type="entry name" value="LRR_4"/>
    <property type="match status" value="1"/>
</dbReference>
<comment type="subcellular location">
    <subcellularLocation>
        <location evidence="1">Cell envelope</location>
    </subcellularLocation>
</comment>
<keyword evidence="2" id="KW-0433">Leucine-rich repeat</keyword>
<evidence type="ECO:0000256" key="2">
    <source>
        <dbReference type="ARBA" id="ARBA00022614"/>
    </source>
</evidence>
<name>A0A8T0XX37_PANVG</name>
<evidence type="ECO:0000313" key="4">
    <source>
        <dbReference type="EMBL" id="KAG2659849.1"/>
    </source>
</evidence>
<dbReference type="Gene3D" id="3.80.10.10">
    <property type="entry name" value="Ribonuclease Inhibitor"/>
    <property type="match status" value="1"/>
</dbReference>
<comment type="caution">
    <text evidence="4">The sequence shown here is derived from an EMBL/GenBank/DDBJ whole genome shotgun (WGS) entry which is preliminary data.</text>
</comment>
<dbReference type="InterPro" id="IPR025875">
    <property type="entry name" value="Leu-rich_rpt_4"/>
</dbReference>
<sequence>MLGKVLPSNIGEVFPNLIELRLQNNKFEGSIPSSISTLTKLTPLYLNDNKFEGPIPVSL</sequence>
<keyword evidence="3" id="KW-0677">Repeat</keyword>
<dbReference type="PANTHER" id="PTHR48059">
    <property type="entry name" value="POLYGALACTURONASE INHIBITOR 1"/>
    <property type="match status" value="1"/>
</dbReference>
<keyword evidence="5" id="KW-1185">Reference proteome</keyword>
<dbReference type="PANTHER" id="PTHR48059:SF30">
    <property type="entry name" value="OS06G0587000 PROTEIN"/>
    <property type="match status" value="1"/>
</dbReference>
<proteinExistence type="predicted"/>
<protein>
    <submittedName>
        <fullName evidence="4">Uncharacterized protein</fullName>
    </submittedName>
</protein>
<dbReference type="Proteomes" id="UP000823388">
    <property type="component" value="Chromosome 1K"/>
</dbReference>
<evidence type="ECO:0000256" key="3">
    <source>
        <dbReference type="ARBA" id="ARBA00022737"/>
    </source>
</evidence>
<dbReference type="SUPFAM" id="SSF52058">
    <property type="entry name" value="L domain-like"/>
    <property type="match status" value="1"/>
</dbReference>
<dbReference type="AlphaFoldDB" id="A0A8T0XX37"/>
<dbReference type="InterPro" id="IPR032675">
    <property type="entry name" value="LRR_dom_sf"/>
</dbReference>
<gene>
    <name evidence="4" type="ORF">PVAP13_1KG215215</name>
</gene>
<dbReference type="EMBL" id="CM029037">
    <property type="protein sequence ID" value="KAG2659849.1"/>
    <property type="molecule type" value="Genomic_DNA"/>
</dbReference>
<evidence type="ECO:0000256" key="1">
    <source>
        <dbReference type="ARBA" id="ARBA00004196"/>
    </source>
</evidence>
<evidence type="ECO:0000313" key="5">
    <source>
        <dbReference type="Proteomes" id="UP000823388"/>
    </source>
</evidence>